<dbReference type="OrthoDB" id="5900563at2"/>
<dbReference type="Proteomes" id="UP000032427">
    <property type="component" value="Chromosome 1"/>
</dbReference>
<keyword evidence="4" id="KW-0282">Flagellum</keyword>
<proteinExistence type="inferred from homology"/>
<reference evidence="5" key="1">
    <citation type="submission" date="2014-09" db="EMBL/GenBank/DDBJ databases">
        <authorList>
            <person name="Hjerde E."/>
        </authorList>
    </citation>
    <scope>NUCLEOTIDE SEQUENCE [LARGE SCALE GENOMIC DNA]</scope>
    <source>
        <strain evidence="5">06/09/139</strain>
    </source>
</reference>
<comment type="function">
    <text evidence="1">Required for the efficient initiation of filament assembly.</text>
</comment>
<dbReference type="Pfam" id="PF05130">
    <property type="entry name" value="FlgN"/>
    <property type="match status" value="1"/>
</dbReference>
<dbReference type="EMBL" id="LN554846">
    <property type="protein sequence ID" value="CED72065.1"/>
    <property type="molecule type" value="Genomic_DNA"/>
</dbReference>
<evidence type="ECO:0000313" key="5">
    <source>
        <dbReference type="Proteomes" id="UP000032427"/>
    </source>
</evidence>
<evidence type="ECO:0000313" key="4">
    <source>
        <dbReference type="EMBL" id="CED72065.1"/>
    </source>
</evidence>
<dbReference type="KEGG" id="awd:AWOD_I_2000"/>
<comment type="similarity">
    <text evidence="2">Belongs to the FlgN family.</text>
</comment>
<keyword evidence="3" id="KW-1005">Bacterial flagellum biogenesis</keyword>
<keyword evidence="4" id="KW-0969">Cilium</keyword>
<keyword evidence="4" id="KW-0966">Cell projection</keyword>
<protein>
    <submittedName>
        <fullName evidence="4">Polar flagellar FlgN</fullName>
    </submittedName>
</protein>
<organism evidence="4 5">
    <name type="scientific">Aliivibrio wodanis</name>
    <dbReference type="NCBI Taxonomy" id="80852"/>
    <lineage>
        <taxon>Bacteria</taxon>
        <taxon>Pseudomonadati</taxon>
        <taxon>Pseudomonadota</taxon>
        <taxon>Gammaproteobacteria</taxon>
        <taxon>Vibrionales</taxon>
        <taxon>Vibrionaceae</taxon>
        <taxon>Aliivibrio</taxon>
    </lineage>
</organism>
<evidence type="ECO:0000256" key="2">
    <source>
        <dbReference type="ARBA" id="ARBA00007703"/>
    </source>
</evidence>
<dbReference type="InterPro" id="IPR036679">
    <property type="entry name" value="FlgN-like_sf"/>
</dbReference>
<evidence type="ECO:0000256" key="3">
    <source>
        <dbReference type="ARBA" id="ARBA00022795"/>
    </source>
</evidence>
<dbReference type="PATRIC" id="fig|80852.17.peg.2068"/>
<name>A0A090IUJ8_9GAMM</name>
<dbReference type="SUPFAM" id="SSF140566">
    <property type="entry name" value="FlgN-like"/>
    <property type="match status" value="1"/>
</dbReference>
<dbReference type="GeneID" id="28541577"/>
<evidence type="ECO:0000256" key="1">
    <source>
        <dbReference type="ARBA" id="ARBA00002397"/>
    </source>
</evidence>
<dbReference type="GO" id="GO:0044780">
    <property type="term" value="P:bacterial-type flagellum assembly"/>
    <property type="evidence" value="ECO:0007669"/>
    <property type="project" value="InterPro"/>
</dbReference>
<keyword evidence="5" id="KW-1185">Reference proteome</keyword>
<gene>
    <name evidence="4" type="primary">flgN</name>
    <name evidence="4" type="ORF">AWOD_I_2000</name>
</gene>
<dbReference type="HOGENOM" id="CLU_150562_0_0_6"/>
<dbReference type="AlphaFoldDB" id="A0A090IUJ8"/>
<dbReference type="STRING" id="80852.AWOD_I_2000"/>
<accession>A0A090IUJ8</accession>
<dbReference type="Gene3D" id="1.20.58.300">
    <property type="entry name" value="FlgN-like"/>
    <property type="match status" value="1"/>
</dbReference>
<dbReference type="InterPro" id="IPR007809">
    <property type="entry name" value="FlgN-like"/>
</dbReference>
<sequence>MAQTLTELLDLQRSVALSLSTVLNREKAAIASRKPTEMESIAHDKLSLLNQLRQYDQLLGSHAERQLLSEDNALTEKVTEIKSIIHDCKEENVVNGEALQRAQLSFNKLNNLMQQSRGKNGMTYTAEGQTRNITTLGTNVKA</sequence>